<feature type="domain" description="WW" evidence="2">
    <location>
        <begin position="39"/>
        <end position="73"/>
    </location>
</feature>
<dbReference type="STRING" id="64571.A0A1Y2GZM7"/>
<proteinExistence type="predicted"/>
<organism evidence="3 4">
    <name type="scientific">Lobosporangium transversale</name>
    <dbReference type="NCBI Taxonomy" id="64571"/>
    <lineage>
        <taxon>Eukaryota</taxon>
        <taxon>Fungi</taxon>
        <taxon>Fungi incertae sedis</taxon>
        <taxon>Mucoromycota</taxon>
        <taxon>Mortierellomycotina</taxon>
        <taxon>Mortierellomycetes</taxon>
        <taxon>Mortierellales</taxon>
        <taxon>Mortierellaceae</taxon>
        <taxon>Lobosporangium</taxon>
    </lineage>
</organism>
<keyword evidence="4" id="KW-1185">Reference proteome</keyword>
<comment type="caution">
    <text evidence="3">The sequence shown here is derived from an EMBL/GenBank/DDBJ whole genome shotgun (WGS) entry which is preliminary data.</text>
</comment>
<gene>
    <name evidence="3" type="ORF">BCR41DRAFT_383982</name>
</gene>
<protein>
    <recommendedName>
        <fullName evidence="2">WW domain-containing protein</fullName>
    </recommendedName>
</protein>
<dbReference type="InterPro" id="IPR001202">
    <property type="entry name" value="WW_dom"/>
</dbReference>
<dbReference type="AlphaFoldDB" id="A0A1Y2GZM7"/>
<dbReference type="SUPFAM" id="SSF51045">
    <property type="entry name" value="WW domain"/>
    <property type="match status" value="1"/>
</dbReference>
<evidence type="ECO:0000256" key="1">
    <source>
        <dbReference type="SAM" id="MobiDB-lite"/>
    </source>
</evidence>
<dbReference type="Proteomes" id="UP000193648">
    <property type="component" value="Unassembled WGS sequence"/>
</dbReference>
<evidence type="ECO:0000259" key="2">
    <source>
        <dbReference type="PROSITE" id="PS50020"/>
    </source>
</evidence>
<dbReference type="GeneID" id="33569364"/>
<accession>A0A1Y2GZM7</accession>
<evidence type="ECO:0000313" key="3">
    <source>
        <dbReference type="EMBL" id="ORZ26923.1"/>
    </source>
</evidence>
<dbReference type="InParanoid" id="A0A1Y2GZM7"/>
<dbReference type="RefSeq" id="XP_021884670.1">
    <property type="nucleotide sequence ID" value="XM_022027521.1"/>
</dbReference>
<feature type="compositionally biased region" description="Polar residues" evidence="1">
    <location>
        <begin position="11"/>
        <end position="22"/>
    </location>
</feature>
<dbReference type="EMBL" id="MCFF01000005">
    <property type="protein sequence ID" value="ORZ26923.1"/>
    <property type="molecule type" value="Genomic_DNA"/>
</dbReference>
<dbReference type="SMART" id="SM00456">
    <property type="entry name" value="WW"/>
    <property type="match status" value="1"/>
</dbReference>
<dbReference type="PROSITE" id="PS50020">
    <property type="entry name" value="WW_DOMAIN_2"/>
    <property type="match status" value="1"/>
</dbReference>
<evidence type="ECO:0000313" key="4">
    <source>
        <dbReference type="Proteomes" id="UP000193648"/>
    </source>
</evidence>
<dbReference type="OrthoDB" id="2367685at2759"/>
<dbReference type="InterPro" id="IPR036020">
    <property type="entry name" value="WW_dom_sf"/>
</dbReference>
<dbReference type="Pfam" id="PF00397">
    <property type="entry name" value="WW"/>
    <property type="match status" value="1"/>
</dbReference>
<name>A0A1Y2GZM7_9FUNG</name>
<dbReference type="Gene3D" id="2.20.70.10">
    <property type="match status" value="1"/>
</dbReference>
<feature type="region of interest" description="Disordered" evidence="1">
    <location>
        <begin position="1"/>
        <end position="24"/>
    </location>
</feature>
<reference evidence="3 4" key="1">
    <citation type="submission" date="2016-07" db="EMBL/GenBank/DDBJ databases">
        <title>Pervasive Adenine N6-methylation of Active Genes in Fungi.</title>
        <authorList>
            <consortium name="DOE Joint Genome Institute"/>
            <person name="Mondo S.J."/>
            <person name="Dannebaum R.O."/>
            <person name="Kuo R.C."/>
            <person name="Labutti K."/>
            <person name="Haridas S."/>
            <person name="Kuo A."/>
            <person name="Salamov A."/>
            <person name="Ahrendt S.R."/>
            <person name="Lipzen A."/>
            <person name="Sullivan W."/>
            <person name="Andreopoulos W.B."/>
            <person name="Clum A."/>
            <person name="Lindquist E."/>
            <person name="Daum C."/>
            <person name="Ramamoorthy G.K."/>
            <person name="Gryganskyi A."/>
            <person name="Culley D."/>
            <person name="Magnuson J.K."/>
            <person name="James T.Y."/>
            <person name="O'Malley M.A."/>
            <person name="Stajich J.E."/>
            <person name="Spatafora J.W."/>
            <person name="Visel A."/>
            <person name="Grigoriev I.V."/>
        </authorList>
    </citation>
    <scope>NUCLEOTIDE SEQUENCE [LARGE SCALE GENOMIC DNA]</scope>
    <source>
        <strain evidence="3 4">NRRL 3116</strain>
    </source>
</reference>
<sequence length="180" mass="18811">MGCTGSKHGHSSTAAPQSNLHMQQQQPAYGLPQQMLPPSTLPQGWISLFDPSKQRLYYVYPQTGHVTWEHPLGPQADAQELARFYQIQQQQQNTYGNTSNQGTFADSYNRQGGMGAGASMAMGMMAGGAMGLVAGSMLAGSMTDAYPSADVIPASEDLGGGDFGGGDFGGGDFGGGDFGF</sequence>